<sequence length="154" mass="17721">MNRNDVILTLREAARAHKQWVTDALALIQGVPLEKEKVPVNSTECSFGKWYYGEGQNLRDLQGFKEIEDSHDKLHRIYMEIFAIIFGEVQGPSFFNRLFGLSHKIAAANREAAMEKFHLLEQQSDAILKQLLFLEKIIVALGDKQLEKYGLKME</sequence>
<proteinExistence type="predicted"/>
<protein>
    <submittedName>
        <fullName evidence="2">Chemoreceptor zinc-binding domain-containing protein</fullName>
    </submittedName>
</protein>
<reference evidence="2" key="1">
    <citation type="submission" date="2017-07" db="EMBL/GenBank/DDBJ databases">
        <title>The cable genome - Insights into the physiology and evolution of filamentous bacteria capable of sulfide oxidation via long distance electron transfer.</title>
        <authorList>
            <person name="Thorup C."/>
            <person name="Bjerg J.T."/>
            <person name="Schreiber L."/>
            <person name="Nielsen L.P."/>
            <person name="Kjeldsen K.U."/>
            <person name="Boesen T."/>
            <person name="Boggild A."/>
            <person name="Meysman F."/>
            <person name="Geelhoed J."/>
            <person name="Schramm A."/>
        </authorList>
    </citation>
    <scope>NUCLEOTIDE SEQUENCE [LARGE SCALE GENOMIC DNA]</scope>
    <source>
        <strain evidence="2">GS</strain>
    </source>
</reference>
<feature type="domain" description="Chemoreceptor zinc-binding" evidence="1">
    <location>
        <begin position="17"/>
        <end position="81"/>
    </location>
</feature>
<dbReference type="InterPro" id="IPR025991">
    <property type="entry name" value="Chemoreceptor_zinc-bind_dom"/>
</dbReference>
<accession>A0A521G497</accession>
<dbReference type="EMBL" id="NQJD01000003">
    <property type="protein sequence ID" value="TAA75846.1"/>
    <property type="molecule type" value="Genomic_DNA"/>
</dbReference>
<name>A0A521G497_9BACT</name>
<keyword evidence="3" id="KW-1185">Reference proteome</keyword>
<evidence type="ECO:0000313" key="3">
    <source>
        <dbReference type="Proteomes" id="UP000316238"/>
    </source>
</evidence>
<dbReference type="AlphaFoldDB" id="A0A521G497"/>
<gene>
    <name evidence="2" type="ORF">CDV28_10385</name>
</gene>
<dbReference type="Proteomes" id="UP000316238">
    <property type="component" value="Unassembled WGS sequence"/>
</dbReference>
<evidence type="ECO:0000259" key="1">
    <source>
        <dbReference type="Pfam" id="PF13682"/>
    </source>
</evidence>
<dbReference type="Pfam" id="PF13682">
    <property type="entry name" value="CZB"/>
    <property type="match status" value="1"/>
</dbReference>
<comment type="caution">
    <text evidence="2">The sequence shown here is derived from an EMBL/GenBank/DDBJ whole genome shotgun (WGS) entry which is preliminary data.</text>
</comment>
<evidence type="ECO:0000313" key="2">
    <source>
        <dbReference type="EMBL" id="TAA75846.1"/>
    </source>
</evidence>
<organism evidence="2 3">
    <name type="scientific">Candidatus Electronema aureum</name>
    <dbReference type="NCBI Taxonomy" id="2005002"/>
    <lineage>
        <taxon>Bacteria</taxon>
        <taxon>Pseudomonadati</taxon>
        <taxon>Thermodesulfobacteriota</taxon>
        <taxon>Desulfobulbia</taxon>
        <taxon>Desulfobulbales</taxon>
        <taxon>Desulfobulbaceae</taxon>
        <taxon>Candidatus Electronema</taxon>
    </lineage>
</organism>
<dbReference type="Gene3D" id="1.20.120.30">
    <property type="entry name" value="Aspartate receptor, ligand-binding domain"/>
    <property type="match status" value="1"/>
</dbReference>